<evidence type="ECO:0008006" key="4">
    <source>
        <dbReference type="Google" id="ProtNLM"/>
    </source>
</evidence>
<evidence type="ECO:0000256" key="1">
    <source>
        <dbReference type="SAM" id="Phobius"/>
    </source>
</evidence>
<keyword evidence="3" id="KW-1185">Reference proteome</keyword>
<feature type="transmembrane region" description="Helical" evidence="1">
    <location>
        <begin position="53"/>
        <end position="81"/>
    </location>
</feature>
<name>A0AA36B517_OCTVU</name>
<evidence type="ECO:0000313" key="2">
    <source>
        <dbReference type="EMBL" id="CAI9727484.1"/>
    </source>
</evidence>
<gene>
    <name evidence="2" type="ORF">OCTVUL_1B018364</name>
</gene>
<protein>
    <recommendedName>
        <fullName evidence="4">Transmembrane protein</fullName>
    </recommendedName>
</protein>
<keyword evidence="1" id="KW-0472">Membrane</keyword>
<keyword evidence="1" id="KW-1133">Transmembrane helix</keyword>
<evidence type="ECO:0000313" key="3">
    <source>
        <dbReference type="Proteomes" id="UP001162480"/>
    </source>
</evidence>
<proteinExistence type="predicted"/>
<dbReference type="AlphaFoldDB" id="A0AA36B517"/>
<reference evidence="2" key="1">
    <citation type="submission" date="2023-08" db="EMBL/GenBank/DDBJ databases">
        <authorList>
            <person name="Alioto T."/>
            <person name="Alioto T."/>
            <person name="Gomez Garrido J."/>
        </authorList>
    </citation>
    <scope>NUCLEOTIDE SEQUENCE</scope>
</reference>
<dbReference type="EMBL" id="OX597822">
    <property type="protein sequence ID" value="CAI9727484.1"/>
    <property type="molecule type" value="Genomic_DNA"/>
</dbReference>
<feature type="transmembrane region" description="Helical" evidence="1">
    <location>
        <begin position="12"/>
        <end position="41"/>
    </location>
</feature>
<accession>A0AA36B517</accession>
<keyword evidence="1" id="KW-0812">Transmembrane</keyword>
<dbReference type="Proteomes" id="UP001162480">
    <property type="component" value="Chromosome 9"/>
</dbReference>
<sequence length="100" mass="10978">MVDLSTSHHGIFIGPAFSMFHICVVRYAQEVISTVTVMLTYAECFHRYLKRCWFYSFCMFVIVVVVGGGGSAGGGFCVIVGGCRCEDFDNDADEVNIDSA</sequence>
<organism evidence="2 3">
    <name type="scientific">Octopus vulgaris</name>
    <name type="common">Common octopus</name>
    <dbReference type="NCBI Taxonomy" id="6645"/>
    <lineage>
        <taxon>Eukaryota</taxon>
        <taxon>Metazoa</taxon>
        <taxon>Spiralia</taxon>
        <taxon>Lophotrochozoa</taxon>
        <taxon>Mollusca</taxon>
        <taxon>Cephalopoda</taxon>
        <taxon>Coleoidea</taxon>
        <taxon>Octopodiformes</taxon>
        <taxon>Octopoda</taxon>
        <taxon>Incirrata</taxon>
        <taxon>Octopodidae</taxon>
        <taxon>Octopus</taxon>
    </lineage>
</organism>